<dbReference type="InterPro" id="IPR050179">
    <property type="entry name" value="Trans_hexapeptide_repeat"/>
</dbReference>
<proteinExistence type="inferred from homology"/>
<keyword evidence="2 5" id="KW-0808">Transferase</keyword>
<sequence>MTKIDKLNTDLEIKLGEKPFIDPSAKILNSSFGKYTQIGEFTNISNTVLDDYSYISEYSQVDNTEIGKFANIASNVRINPGFHPYEMPCQHHMLYRKKMYGFGENDEAFFNYREVQKVHIGHDVWIGQAAVIMPSVKIGNGAIIGSNAVVTKDVPPFAIVAGVSAKILKYRFTKDIIKRIEEISWWDWSHEELYKRLDDLKDIRKFVYKYSK</sequence>
<comment type="caution">
    <text evidence="5">The sequence shown here is derived from an EMBL/GenBank/DDBJ whole genome shotgun (WGS) entry which is preliminary data.</text>
</comment>
<dbReference type="InterPro" id="IPR011004">
    <property type="entry name" value="Trimer_LpxA-like_sf"/>
</dbReference>
<dbReference type="OrthoDB" id="272049at2"/>
<organism evidence="5 6">
    <name type="scientific">Halarcobacter anaerophilus</name>
    <dbReference type="NCBI Taxonomy" id="877500"/>
    <lineage>
        <taxon>Bacteria</taxon>
        <taxon>Pseudomonadati</taxon>
        <taxon>Campylobacterota</taxon>
        <taxon>Epsilonproteobacteria</taxon>
        <taxon>Campylobacterales</taxon>
        <taxon>Arcobacteraceae</taxon>
        <taxon>Halarcobacter</taxon>
    </lineage>
</organism>
<dbReference type="PANTHER" id="PTHR43300">
    <property type="entry name" value="ACETYLTRANSFERASE"/>
    <property type="match status" value="1"/>
</dbReference>
<dbReference type="Proteomes" id="UP000290191">
    <property type="component" value="Unassembled WGS sequence"/>
</dbReference>
<evidence type="ECO:0000313" key="6">
    <source>
        <dbReference type="Proteomes" id="UP000290191"/>
    </source>
</evidence>
<dbReference type="Pfam" id="PF00132">
    <property type="entry name" value="Hexapep"/>
    <property type="match status" value="1"/>
</dbReference>
<dbReference type="InterPro" id="IPR017694">
    <property type="entry name" value="Phosphonate_tfrase_rpt"/>
</dbReference>
<evidence type="ECO:0000256" key="2">
    <source>
        <dbReference type="ARBA" id="ARBA00022679"/>
    </source>
</evidence>
<dbReference type="NCBIfam" id="TIGR03308">
    <property type="entry name" value="phn_thr-fam"/>
    <property type="match status" value="1"/>
</dbReference>
<dbReference type="GO" id="GO:0016746">
    <property type="term" value="F:acyltransferase activity"/>
    <property type="evidence" value="ECO:0007669"/>
    <property type="project" value="UniProtKB-KW"/>
</dbReference>
<dbReference type="CDD" id="cd03349">
    <property type="entry name" value="LbH_XAT"/>
    <property type="match status" value="1"/>
</dbReference>
<dbReference type="InterPro" id="IPR001451">
    <property type="entry name" value="Hexapep"/>
</dbReference>
<keyword evidence="3" id="KW-0677">Repeat</keyword>
<evidence type="ECO:0000313" key="5">
    <source>
        <dbReference type="EMBL" id="RXJ63535.1"/>
    </source>
</evidence>
<keyword evidence="6" id="KW-1185">Reference proteome</keyword>
<dbReference type="STRING" id="877500.GCA_000935065_00191"/>
<dbReference type="RefSeq" id="WP_129081597.1">
    <property type="nucleotide sequence ID" value="NZ_CP041070.1"/>
</dbReference>
<dbReference type="InterPro" id="IPR018357">
    <property type="entry name" value="Hexapep_transf_CS"/>
</dbReference>
<dbReference type="PROSITE" id="PS00101">
    <property type="entry name" value="HEXAPEP_TRANSFERASES"/>
    <property type="match status" value="1"/>
</dbReference>
<dbReference type="AlphaFoldDB" id="A0A4Q0Y249"/>
<gene>
    <name evidence="5" type="ORF">CRV06_04915</name>
</gene>
<dbReference type="EMBL" id="PDKO01000003">
    <property type="protein sequence ID" value="RXJ63535.1"/>
    <property type="molecule type" value="Genomic_DNA"/>
</dbReference>
<dbReference type="Gene3D" id="2.160.10.10">
    <property type="entry name" value="Hexapeptide repeat proteins"/>
    <property type="match status" value="1"/>
</dbReference>
<keyword evidence="4" id="KW-0012">Acyltransferase</keyword>
<name>A0A4Q0Y249_9BACT</name>
<evidence type="ECO:0000256" key="3">
    <source>
        <dbReference type="ARBA" id="ARBA00022737"/>
    </source>
</evidence>
<reference evidence="5 6" key="1">
    <citation type="submission" date="2017-10" db="EMBL/GenBank/DDBJ databases">
        <title>Genomics of the genus Arcobacter.</title>
        <authorList>
            <person name="Perez-Cataluna A."/>
            <person name="Figueras M.J."/>
        </authorList>
    </citation>
    <scope>NUCLEOTIDE SEQUENCE [LARGE SCALE GENOMIC DNA]</scope>
    <source>
        <strain evidence="5 6">DSM 24636</strain>
    </source>
</reference>
<protein>
    <submittedName>
        <fullName evidence="5">Acetyltransferase</fullName>
    </submittedName>
</protein>
<evidence type="ECO:0000256" key="1">
    <source>
        <dbReference type="ARBA" id="ARBA00007274"/>
    </source>
</evidence>
<accession>A0A4Q0Y249</accession>
<dbReference type="PANTHER" id="PTHR43300:SF11">
    <property type="entry name" value="ACETYLTRANSFERASE RV3034C-RELATED"/>
    <property type="match status" value="1"/>
</dbReference>
<comment type="similarity">
    <text evidence="1">Belongs to the transferase hexapeptide repeat family.</text>
</comment>
<evidence type="ECO:0000256" key="4">
    <source>
        <dbReference type="ARBA" id="ARBA00023315"/>
    </source>
</evidence>
<dbReference type="SUPFAM" id="SSF51161">
    <property type="entry name" value="Trimeric LpxA-like enzymes"/>
    <property type="match status" value="1"/>
</dbReference>